<keyword evidence="2" id="KW-1185">Reference proteome</keyword>
<dbReference type="SUPFAM" id="SSF53756">
    <property type="entry name" value="UDP-Glycosyltransferase/glycogen phosphorylase"/>
    <property type="match status" value="1"/>
</dbReference>
<dbReference type="PANTHER" id="PTHR39662:SF1">
    <property type="entry name" value="DUF354 DOMAIN-CONTAINING PROTEIN"/>
    <property type="match status" value="1"/>
</dbReference>
<dbReference type="Pfam" id="PF04007">
    <property type="entry name" value="DUF354"/>
    <property type="match status" value="1"/>
</dbReference>
<dbReference type="AlphaFoldDB" id="A0A7D5NZL6"/>
<dbReference type="KEGG" id="hrr:HZS55_06085"/>
<dbReference type="PIRSF" id="PIRSF005357">
    <property type="entry name" value="UCP005357"/>
    <property type="match status" value="1"/>
</dbReference>
<dbReference type="PANTHER" id="PTHR39662">
    <property type="entry name" value="DUF354 DOMAIN-CONTAINING PROTEIN-RELATED"/>
    <property type="match status" value="1"/>
</dbReference>
<dbReference type="OrthoDB" id="185087at2157"/>
<organism evidence="1 2">
    <name type="scientific">Halosimplex rubrum</name>
    <dbReference type="NCBI Taxonomy" id="869889"/>
    <lineage>
        <taxon>Archaea</taxon>
        <taxon>Methanobacteriati</taxon>
        <taxon>Methanobacteriota</taxon>
        <taxon>Stenosarchaea group</taxon>
        <taxon>Halobacteria</taxon>
        <taxon>Halobacteriales</taxon>
        <taxon>Haloarculaceae</taxon>
        <taxon>Halosimplex</taxon>
    </lineage>
</organism>
<proteinExistence type="predicted"/>
<gene>
    <name evidence="1" type="ORF">HZS55_06085</name>
</gene>
<dbReference type="Proteomes" id="UP000509667">
    <property type="component" value="Chromosome"/>
</dbReference>
<reference evidence="1 2" key="1">
    <citation type="submission" date="2020-07" db="EMBL/GenBank/DDBJ databases">
        <title>Halosimplex pelagicum sp. nov. and Halosimplex rubrum sp. nov., isolated from salted brown alga Laminaria, and emended description of the genus Halosimplex.</title>
        <authorList>
            <person name="Cui H."/>
        </authorList>
    </citation>
    <scope>NUCLEOTIDE SEQUENCE [LARGE SCALE GENOMIC DNA]</scope>
    <source>
        <strain evidence="1 2">R27</strain>
    </source>
</reference>
<name>A0A7D5NZL6_9EURY</name>
<evidence type="ECO:0000313" key="2">
    <source>
        <dbReference type="Proteomes" id="UP000509667"/>
    </source>
</evidence>
<sequence length="329" mass="37928">MHIFKNPARILEQMGHDIWIFGRSSDVTKDLLEQYSLNSEVLVEKEPTNIINLCKIQAKYEYKMINKFRKIRPDIVISQSGVAASHAAKLTDAKNILFIDNDHATIENRLSKPFADKIYSPNGFKKHFGKKHEFYDSYDYLAYTHPDYFEPNTEVFKHLNINSDANYVLFRLIAWNAAHDFRAERSTDFKKLIKKFDELGYNILISSEETAPGEFQEFIIDVPPHLFHDLLYYSNLYVGEGAATALEAALLGTPAIYLNELNLGYLTEFENRYGSVKDLHGHSTDDIMKNAKLMLSNDFNANSIRKQVAEEKRDMTKLIVDSVSEVHDR</sequence>
<accession>A0A7D5NZL6</accession>
<evidence type="ECO:0000313" key="1">
    <source>
        <dbReference type="EMBL" id="QLH76897.1"/>
    </source>
</evidence>
<protein>
    <submittedName>
        <fullName evidence="1">DUF354 domain-containing protein</fullName>
    </submittedName>
</protein>
<dbReference type="EMBL" id="CP058910">
    <property type="protein sequence ID" value="QLH76897.1"/>
    <property type="molecule type" value="Genomic_DNA"/>
</dbReference>
<dbReference type="InterPro" id="IPR007152">
    <property type="entry name" value="DUF354"/>
</dbReference>